<evidence type="ECO:0000313" key="2">
    <source>
        <dbReference type="Proteomes" id="UP000023785"/>
    </source>
</evidence>
<dbReference type="RefSeq" id="WP_023271691.1">
    <property type="nucleotide sequence ID" value="NZ_KI530712.1"/>
</dbReference>
<name>V2TGA8_9GAMM</name>
<dbReference type="AlphaFoldDB" id="V2TGA8"/>
<protein>
    <recommendedName>
        <fullName evidence="3">Cthe-2314-like HEPN domain-containing protein</fullName>
    </recommendedName>
</protein>
<comment type="caution">
    <text evidence="1">The sequence shown here is derived from an EMBL/GenBank/DDBJ whole genome shotgun (WGS) entry which is preliminary data.</text>
</comment>
<gene>
    <name evidence="1" type="ORF">P256_00083</name>
</gene>
<accession>V2TGA8</accession>
<dbReference type="HOGENOM" id="CLU_1227769_0_0_6"/>
<organism evidence="1 2">
    <name type="scientific">Acinetobacter nectaris CIP 110549</name>
    <dbReference type="NCBI Taxonomy" id="1392540"/>
    <lineage>
        <taxon>Bacteria</taxon>
        <taxon>Pseudomonadati</taxon>
        <taxon>Pseudomonadota</taxon>
        <taxon>Gammaproteobacteria</taxon>
        <taxon>Moraxellales</taxon>
        <taxon>Moraxellaceae</taxon>
        <taxon>Acinetobacter</taxon>
    </lineage>
</organism>
<evidence type="ECO:0008006" key="3">
    <source>
        <dbReference type="Google" id="ProtNLM"/>
    </source>
</evidence>
<dbReference type="EMBL" id="AYER01000001">
    <property type="protein sequence ID" value="ESK41098.1"/>
    <property type="molecule type" value="Genomic_DNA"/>
</dbReference>
<dbReference type="PATRIC" id="fig|1392540.3.peg.81"/>
<dbReference type="Proteomes" id="UP000023785">
    <property type="component" value="Unassembled WGS sequence"/>
</dbReference>
<keyword evidence="2" id="KW-1185">Reference proteome</keyword>
<evidence type="ECO:0000313" key="1">
    <source>
        <dbReference type="EMBL" id="ESK41098.1"/>
    </source>
</evidence>
<reference evidence="1 2" key="1">
    <citation type="submission" date="2013-10" db="EMBL/GenBank/DDBJ databases">
        <title>The Genome Sequence of Acinetobacter nectaris CIP 110549.</title>
        <authorList>
            <consortium name="The Broad Institute Genomics Platform"/>
            <consortium name="The Broad Institute Genome Sequencing Center for Infectious Disease"/>
            <person name="Cerqueira G."/>
            <person name="Feldgarden M."/>
            <person name="Courvalin P."/>
            <person name="Grillot-Courvalin C."/>
            <person name="Clermont D."/>
            <person name="Rocha E."/>
            <person name="Yoon E.-J."/>
            <person name="Nemec A."/>
            <person name="Young S.K."/>
            <person name="Zeng Q."/>
            <person name="Gargeya S."/>
            <person name="Fitzgerald M."/>
            <person name="Abouelleil A."/>
            <person name="Alvarado L."/>
            <person name="Berlin A.M."/>
            <person name="Chapman S.B."/>
            <person name="Gainer-Dewar J."/>
            <person name="Goldberg J."/>
            <person name="Gnerre S."/>
            <person name="Griggs A."/>
            <person name="Gujja S."/>
            <person name="Hansen M."/>
            <person name="Howarth C."/>
            <person name="Imamovic A."/>
            <person name="Ireland A."/>
            <person name="Larimer J."/>
            <person name="McCowan C."/>
            <person name="Murphy C."/>
            <person name="Pearson M."/>
            <person name="Poon T.W."/>
            <person name="Priest M."/>
            <person name="Roberts A."/>
            <person name="Saif S."/>
            <person name="Shea T."/>
            <person name="Sykes S."/>
            <person name="Wortman J."/>
            <person name="Nusbaum C."/>
            <person name="Birren B."/>
        </authorList>
    </citation>
    <scope>NUCLEOTIDE SEQUENCE [LARGE SCALE GENOMIC DNA]</scope>
    <source>
        <strain evidence="1 2">CIP 110549</strain>
    </source>
</reference>
<proteinExistence type="predicted"/>
<sequence length="225" mass="26926">MHKNIPFDESPENANLLLQEKINFLQKALIKEISIEDKDLFLFFLDIAQKIICRDHRLLTFYRKEYRSNNFQNQLNLESSSNQARLKNDFEIEIIRLFTNSFINIMSALEYCLKDILTKKLPVIAERIDRYSTLRNIVKELEKENIISQESSNLWHGLIFFRNALVHNNTYAIRTNTYKFSEKVILKLVEDKPIKSHIKQTIFFIEWITNEYYNLVRKIFNILIA</sequence>
<dbReference type="Gene3D" id="1.20.120.580">
    <property type="entry name" value="bsu32300-like"/>
    <property type="match status" value="1"/>
</dbReference>
<dbReference type="InterPro" id="IPR037038">
    <property type="entry name" value="HepT-like_sf"/>
</dbReference>